<gene>
    <name evidence="9" type="ORF">ETB97_010269</name>
</gene>
<dbReference type="Pfam" id="PF01494">
    <property type="entry name" value="FAD_binding_3"/>
    <property type="match status" value="1"/>
</dbReference>
<protein>
    <recommendedName>
        <fullName evidence="11">FAD-binding domain-containing protein</fullName>
    </recommendedName>
</protein>
<keyword evidence="10" id="KW-1185">Reference proteome</keyword>
<sequence>MRDGAGIGVVRERGVEVGEMGDERVVSGARDDDGAKGGEGVDCEVSGGTENTGDAVVSTGVLAETVPEPEGVVRTVPPPVPTLVTAAAPVSGSDARPMAAAAPHEHVASQQSEDLWLDRAITTETNSSEKSFKMSIDDKPAPLRIVIIGAGIAGLSAAIAPSKQGHRVVVLEKPRFCQRNGGSYPCTPNCTALLQSIDVDPKDFGGTLLEQEWYLVHHVDLHNCLKERLHQTTATLHLGCKITNINIESDQPFVTLEVEREFTCDLLLGADGLHTSLETQAYSSNGQPTTAESSPTPAQTTKSPTYAGWFLPTPESGRYREGDKTALANGFAGFAPSVRRLIDTAGDDLKVWELFDMEKLPTWVRGRAALVGESAHPFQPYMGQGAAMAIEDALSITTLLPLDTKVEDIPARLALYEKTRQPRVDFVLKYTRLNGADENDPSVQRMTATKMVKVMGVCFPYNEIEYSRVLLEEERGC</sequence>
<dbReference type="PANTHER" id="PTHR13789:SF317">
    <property type="entry name" value="FAD-BINDING DOMAIN-CONTAINING PROTEIN-RELATED"/>
    <property type="match status" value="1"/>
</dbReference>
<feature type="compositionally biased region" description="Polar residues" evidence="6">
    <location>
        <begin position="282"/>
        <end position="304"/>
    </location>
</feature>
<evidence type="ECO:0000256" key="4">
    <source>
        <dbReference type="ARBA" id="ARBA00023002"/>
    </source>
</evidence>
<feature type="region of interest" description="Disordered" evidence="6">
    <location>
        <begin position="282"/>
        <end position="305"/>
    </location>
</feature>
<dbReference type="InterPro" id="IPR036188">
    <property type="entry name" value="FAD/NAD-bd_sf"/>
</dbReference>
<organism evidence="9 10">
    <name type="scientific">Petromyces alliaceus</name>
    <name type="common">Aspergillus alliaceus</name>
    <dbReference type="NCBI Taxonomy" id="209559"/>
    <lineage>
        <taxon>Eukaryota</taxon>
        <taxon>Fungi</taxon>
        <taxon>Dikarya</taxon>
        <taxon>Ascomycota</taxon>
        <taxon>Pezizomycotina</taxon>
        <taxon>Eurotiomycetes</taxon>
        <taxon>Eurotiomycetidae</taxon>
        <taxon>Eurotiales</taxon>
        <taxon>Aspergillaceae</taxon>
        <taxon>Aspergillus</taxon>
        <taxon>Aspergillus subgen. Circumdati</taxon>
    </lineage>
</organism>
<evidence type="ECO:0000313" key="9">
    <source>
        <dbReference type="EMBL" id="KAF5855031.1"/>
    </source>
</evidence>
<dbReference type="EMBL" id="SPNV01000532">
    <property type="protein sequence ID" value="KAF5855031.1"/>
    <property type="molecule type" value="Genomic_DNA"/>
</dbReference>
<feature type="compositionally biased region" description="Basic and acidic residues" evidence="6">
    <location>
        <begin position="21"/>
        <end position="36"/>
    </location>
</feature>
<evidence type="ECO:0000256" key="6">
    <source>
        <dbReference type="SAM" id="MobiDB-lite"/>
    </source>
</evidence>
<keyword evidence="5" id="KW-0503">Monooxygenase</keyword>
<dbReference type="Gene3D" id="3.50.50.60">
    <property type="entry name" value="FAD/NAD(P)-binding domain"/>
    <property type="match status" value="2"/>
</dbReference>
<keyword evidence="4" id="KW-0560">Oxidoreductase</keyword>
<dbReference type="PANTHER" id="PTHR13789">
    <property type="entry name" value="MONOOXYGENASE"/>
    <property type="match status" value="1"/>
</dbReference>
<evidence type="ECO:0000259" key="7">
    <source>
        <dbReference type="Pfam" id="PF01266"/>
    </source>
</evidence>
<comment type="similarity">
    <text evidence="1">Belongs to the paxM FAD-dependent monooxygenase family.</text>
</comment>
<dbReference type="Pfam" id="PF01266">
    <property type="entry name" value="DAO"/>
    <property type="match status" value="1"/>
</dbReference>
<feature type="domain" description="FAD-binding" evidence="8">
    <location>
        <begin position="362"/>
        <end position="427"/>
    </location>
</feature>
<dbReference type="InterPro" id="IPR050493">
    <property type="entry name" value="FAD-dep_Monooxygenase_BioMet"/>
</dbReference>
<evidence type="ECO:0000256" key="5">
    <source>
        <dbReference type="ARBA" id="ARBA00023033"/>
    </source>
</evidence>
<evidence type="ECO:0000256" key="3">
    <source>
        <dbReference type="ARBA" id="ARBA00022827"/>
    </source>
</evidence>
<name>A0A8H6E0E2_PETAA</name>
<evidence type="ECO:0000256" key="2">
    <source>
        <dbReference type="ARBA" id="ARBA00022630"/>
    </source>
</evidence>
<accession>A0A8H6E0E2</accession>
<reference evidence="9 10" key="1">
    <citation type="submission" date="2019-04" db="EMBL/GenBank/DDBJ databases">
        <title>Aspergillus burnettii sp. nov., novel species from soil in southeast Queensland.</title>
        <authorList>
            <person name="Gilchrist C.L.M."/>
            <person name="Pitt J.I."/>
            <person name="Lange L."/>
            <person name="Lacey H.J."/>
            <person name="Vuong D."/>
            <person name="Midgley D.J."/>
            <person name="Greenfield P."/>
            <person name="Bradbury M."/>
            <person name="Lacey E."/>
            <person name="Busk P.K."/>
            <person name="Pilgaard B."/>
            <person name="Chooi Y.H."/>
            <person name="Piggott A.M."/>
        </authorList>
    </citation>
    <scope>NUCLEOTIDE SEQUENCE [LARGE SCALE GENOMIC DNA]</scope>
    <source>
        <strain evidence="9 10">FRR 5400</strain>
    </source>
</reference>
<keyword evidence="2" id="KW-0285">Flavoprotein</keyword>
<keyword evidence="3" id="KW-0274">FAD</keyword>
<dbReference type="InterPro" id="IPR002938">
    <property type="entry name" value="FAD-bd"/>
</dbReference>
<proteinExistence type="inferred from homology"/>
<dbReference type="SUPFAM" id="SSF51905">
    <property type="entry name" value="FAD/NAD(P)-binding domain"/>
    <property type="match status" value="1"/>
</dbReference>
<dbReference type="GO" id="GO:0071949">
    <property type="term" value="F:FAD binding"/>
    <property type="evidence" value="ECO:0007669"/>
    <property type="project" value="InterPro"/>
</dbReference>
<evidence type="ECO:0008006" key="11">
    <source>
        <dbReference type="Google" id="ProtNLM"/>
    </source>
</evidence>
<evidence type="ECO:0000313" key="10">
    <source>
        <dbReference type="Proteomes" id="UP000541154"/>
    </source>
</evidence>
<feature type="region of interest" description="Disordered" evidence="6">
    <location>
        <begin position="21"/>
        <end position="54"/>
    </location>
</feature>
<dbReference type="AlphaFoldDB" id="A0A8H6E0E2"/>
<comment type="caution">
    <text evidence="9">The sequence shown here is derived from an EMBL/GenBank/DDBJ whole genome shotgun (WGS) entry which is preliminary data.</text>
</comment>
<feature type="domain" description="FAD dependent oxidoreductase" evidence="7">
    <location>
        <begin position="144"/>
        <end position="176"/>
    </location>
</feature>
<evidence type="ECO:0000256" key="1">
    <source>
        <dbReference type="ARBA" id="ARBA00007992"/>
    </source>
</evidence>
<dbReference type="GO" id="GO:0004497">
    <property type="term" value="F:monooxygenase activity"/>
    <property type="evidence" value="ECO:0007669"/>
    <property type="project" value="UniProtKB-KW"/>
</dbReference>
<dbReference type="Proteomes" id="UP000541154">
    <property type="component" value="Unassembled WGS sequence"/>
</dbReference>
<evidence type="ECO:0000259" key="8">
    <source>
        <dbReference type="Pfam" id="PF01494"/>
    </source>
</evidence>
<dbReference type="InterPro" id="IPR006076">
    <property type="entry name" value="FAD-dep_OxRdtase"/>
</dbReference>